<dbReference type="InParanoid" id="A0A078B598"/>
<dbReference type="AlphaFoldDB" id="A0A078B598"/>
<feature type="transmembrane region" description="Helical" evidence="2">
    <location>
        <begin position="147"/>
        <end position="167"/>
    </location>
</feature>
<feature type="transmembrane region" description="Helical" evidence="2">
    <location>
        <begin position="108"/>
        <end position="127"/>
    </location>
</feature>
<evidence type="ECO:0000256" key="1">
    <source>
        <dbReference type="SAM" id="MobiDB-lite"/>
    </source>
</evidence>
<evidence type="ECO:0008006" key="5">
    <source>
        <dbReference type="Google" id="ProtNLM"/>
    </source>
</evidence>
<organism evidence="3 4">
    <name type="scientific">Stylonychia lemnae</name>
    <name type="common">Ciliate</name>
    <dbReference type="NCBI Taxonomy" id="5949"/>
    <lineage>
        <taxon>Eukaryota</taxon>
        <taxon>Sar</taxon>
        <taxon>Alveolata</taxon>
        <taxon>Ciliophora</taxon>
        <taxon>Intramacronucleata</taxon>
        <taxon>Spirotrichea</taxon>
        <taxon>Stichotrichia</taxon>
        <taxon>Sporadotrichida</taxon>
        <taxon>Oxytrichidae</taxon>
        <taxon>Stylonychinae</taxon>
        <taxon>Stylonychia</taxon>
    </lineage>
</organism>
<evidence type="ECO:0000313" key="3">
    <source>
        <dbReference type="EMBL" id="CDW88452.1"/>
    </source>
</evidence>
<sequence length="499" mass="57898">MQLKNQRKGISANVEIDINLDTNTSHIDFKELMVDNHKTLQTSQRVPSSDHQRDHVSQNSLTPQNQLNSFVETVKSMISSEQERAKPKSQEEIDKDESNLLTFPDVQIILLVTAFMYFSLGGSGVFVMYGGDGDEQPLSYYFMEIQLLHIIVAFRYGFLVIFITGLVKWFKRQHLPFLIVIFIRNLLSDRLDEVQIVSGLILIIIGILFHLLYFFDPIDAGYIINEQAIYLTSKYCEEVRDEISVQDFFESQNNKSIKNEQRLTQLLTNQGTKDSSNRRQQMKKILNRWKSPCFLKVFEIKGQTIYFGVFGAILVLELFAVLQRTLKEEPTELTRSLFIIQSQLIFTMYYAICILGPIDIAKSEMLKKNIKMSGILLCYTMGFQFTIASVIFDNLIFLYVEDYKEGQSYFILKGIEIFSTFIAMICLLRMIKEEIREICQINKFNNIAEKAEGNIYRLSEIEEDNRNGSINNMNLYRGQNKEILSDDEDNLSRNSEIQF</sequence>
<evidence type="ECO:0000256" key="2">
    <source>
        <dbReference type="SAM" id="Phobius"/>
    </source>
</evidence>
<gene>
    <name evidence="3" type="primary">Contig1710.g1855</name>
    <name evidence="3" type="ORF">STYLEM_17573</name>
</gene>
<feature type="transmembrane region" description="Helical" evidence="2">
    <location>
        <begin position="373"/>
        <end position="397"/>
    </location>
</feature>
<evidence type="ECO:0000313" key="4">
    <source>
        <dbReference type="Proteomes" id="UP000039865"/>
    </source>
</evidence>
<dbReference type="InterPro" id="IPR018247">
    <property type="entry name" value="EF_Hand_1_Ca_BS"/>
</dbReference>
<feature type="transmembrane region" description="Helical" evidence="2">
    <location>
        <begin position="338"/>
        <end position="361"/>
    </location>
</feature>
<keyword evidence="2" id="KW-1133">Transmembrane helix</keyword>
<keyword evidence="2" id="KW-0472">Membrane</keyword>
<name>A0A078B598_STYLE</name>
<keyword evidence="2" id="KW-0812">Transmembrane</keyword>
<dbReference type="PROSITE" id="PS00018">
    <property type="entry name" value="EF_HAND_1"/>
    <property type="match status" value="1"/>
</dbReference>
<keyword evidence="4" id="KW-1185">Reference proteome</keyword>
<feature type="transmembrane region" description="Helical" evidence="2">
    <location>
        <begin position="409"/>
        <end position="428"/>
    </location>
</feature>
<dbReference type="Proteomes" id="UP000039865">
    <property type="component" value="Unassembled WGS sequence"/>
</dbReference>
<dbReference type="EMBL" id="CCKQ01016580">
    <property type="protein sequence ID" value="CDW88452.1"/>
    <property type="molecule type" value="Genomic_DNA"/>
</dbReference>
<feature type="transmembrane region" description="Helical" evidence="2">
    <location>
        <begin position="197"/>
        <end position="215"/>
    </location>
</feature>
<accession>A0A078B598</accession>
<protein>
    <recommendedName>
        <fullName evidence="5">Transmembrane protein</fullName>
    </recommendedName>
</protein>
<feature type="transmembrane region" description="Helical" evidence="2">
    <location>
        <begin position="305"/>
        <end position="326"/>
    </location>
</feature>
<feature type="region of interest" description="Disordered" evidence="1">
    <location>
        <begin position="41"/>
        <end position="62"/>
    </location>
</feature>
<reference evidence="3 4" key="1">
    <citation type="submission" date="2014-06" db="EMBL/GenBank/DDBJ databases">
        <authorList>
            <person name="Swart Estienne"/>
        </authorList>
    </citation>
    <scope>NUCLEOTIDE SEQUENCE [LARGE SCALE GENOMIC DNA]</scope>
    <source>
        <strain evidence="3 4">130c</strain>
    </source>
</reference>
<feature type="transmembrane region" description="Helical" evidence="2">
    <location>
        <begin position="174"/>
        <end position="191"/>
    </location>
</feature>
<proteinExistence type="predicted"/>